<organism evidence="2 3">
    <name type="scientific">Fistulina hepatica ATCC 64428</name>
    <dbReference type="NCBI Taxonomy" id="1128425"/>
    <lineage>
        <taxon>Eukaryota</taxon>
        <taxon>Fungi</taxon>
        <taxon>Dikarya</taxon>
        <taxon>Basidiomycota</taxon>
        <taxon>Agaricomycotina</taxon>
        <taxon>Agaricomycetes</taxon>
        <taxon>Agaricomycetidae</taxon>
        <taxon>Agaricales</taxon>
        <taxon>Fistulinaceae</taxon>
        <taxon>Fistulina</taxon>
    </lineage>
</organism>
<dbReference type="PROSITE" id="PS50280">
    <property type="entry name" value="SET"/>
    <property type="match status" value="1"/>
</dbReference>
<accession>A0A0D7APK5</accession>
<dbReference type="SUPFAM" id="SSF82199">
    <property type="entry name" value="SET domain"/>
    <property type="match status" value="1"/>
</dbReference>
<keyword evidence="3" id="KW-1185">Reference proteome</keyword>
<dbReference type="SMART" id="SM00317">
    <property type="entry name" value="SET"/>
    <property type="match status" value="1"/>
</dbReference>
<dbReference type="EMBL" id="KN881627">
    <property type="protein sequence ID" value="KIY53236.1"/>
    <property type="molecule type" value="Genomic_DNA"/>
</dbReference>
<reference evidence="2 3" key="1">
    <citation type="journal article" date="2015" name="Fungal Genet. Biol.">
        <title>Evolution of novel wood decay mechanisms in Agaricales revealed by the genome sequences of Fistulina hepatica and Cylindrobasidium torrendii.</title>
        <authorList>
            <person name="Floudas D."/>
            <person name="Held B.W."/>
            <person name="Riley R."/>
            <person name="Nagy L.G."/>
            <person name="Koehler G."/>
            <person name="Ransdell A.S."/>
            <person name="Younus H."/>
            <person name="Chow J."/>
            <person name="Chiniquy J."/>
            <person name="Lipzen A."/>
            <person name="Tritt A."/>
            <person name="Sun H."/>
            <person name="Haridas S."/>
            <person name="LaButti K."/>
            <person name="Ohm R.A."/>
            <person name="Kues U."/>
            <person name="Blanchette R.A."/>
            <person name="Grigoriev I.V."/>
            <person name="Minto R.E."/>
            <person name="Hibbett D.S."/>
        </authorList>
    </citation>
    <scope>NUCLEOTIDE SEQUENCE [LARGE SCALE GENOMIC DNA]</scope>
    <source>
        <strain evidence="2 3">ATCC 64428</strain>
    </source>
</reference>
<gene>
    <name evidence="2" type="ORF">FISHEDRAFT_21289</name>
</gene>
<sequence length="259" mass="28752">LVFTTVPSQPLDLSKSTNEDGRTECILINPKIKRAIFTYPGFPDLVPRPRRKMYTIQDTSHMGLGMFAACDIKMGELILAERPLLFAPAFIIFGTSDSLPSHYTEEQTMQKMLVAWENEVSRAVSRMLPDDRAAYLALANCHKEDGSGPLFGIIQTNCFEVGDYRQDNNDHFGTHSAVCKDMSRANHSCCPNATRIFDPASFSMILSAACDIAKGDQIFVTYTDPVLPAEERAKNLAPFGVERCQCPACADSLASDRRR</sequence>
<feature type="domain" description="SET" evidence="1">
    <location>
        <begin position="49"/>
        <end position="223"/>
    </location>
</feature>
<name>A0A0D7APK5_9AGAR</name>
<proteinExistence type="predicted"/>
<feature type="non-terminal residue" evidence="2">
    <location>
        <position position="1"/>
    </location>
</feature>
<dbReference type="PANTHER" id="PTHR47332:SF4">
    <property type="entry name" value="SET DOMAIN-CONTAINING PROTEIN 5"/>
    <property type="match status" value="1"/>
</dbReference>
<dbReference type="Pfam" id="PF00856">
    <property type="entry name" value="SET"/>
    <property type="match status" value="1"/>
</dbReference>
<dbReference type="CDD" id="cd20071">
    <property type="entry name" value="SET_SMYD"/>
    <property type="match status" value="1"/>
</dbReference>
<dbReference type="InterPro" id="IPR046341">
    <property type="entry name" value="SET_dom_sf"/>
</dbReference>
<dbReference type="PANTHER" id="PTHR47332">
    <property type="entry name" value="SET DOMAIN-CONTAINING PROTEIN 5"/>
    <property type="match status" value="1"/>
</dbReference>
<dbReference type="Gene3D" id="2.170.270.10">
    <property type="entry name" value="SET domain"/>
    <property type="match status" value="1"/>
</dbReference>
<dbReference type="AlphaFoldDB" id="A0A0D7APK5"/>
<protein>
    <submittedName>
        <fullName evidence="2">SET domain-containing protein</fullName>
    </submittedName>
</protein>
<dbReference type="InterPro" id="IPR001214">
    <property type="entry name" value="SET_dom"/>
</dbReference>
<dbReference type="Proteomes" id="UP000054144">
    <property type="component" value="Unassembled WGS sequence"/>
</dbReference>
<feature type="non-terminal residue" evidence="2">
    <location>
        <position position="259"/>
    </location>
</feature>
<dbReference type="InterPro" id="IPR053185">
    <property type="entry name" value="SET_domain_protein"/>
</dbReference>
<dbReference type="OrthoDB" id="5945798at2759"/>
<evidence type="ECO:0000313" key="2">
    <source>
        <dbReference type="EMBL" id="KIY53236.1"/>
    </source>
</evidence>
<evidence type="ECO:0000313" key="3">
    <source>
        <dbReference type="Proteomes" id="UP000054144"/>
    </source>
</evidence>
<evidence type="ECO:0000259" key="1">
    <source>
        <dbReference type="PROSITE" id="PS50280"/>
    </source>
</evidence>